<evidence type="ECO:0000313" key="2">
    <source>
        <dbReference type="Proteomes" id="UP000317122"/>
    </source>
</evidence>
<sequence length="65" mass="6980">MAKWFEPTGDSYFSHINHQSIEAVIREAKGDQATLAVGGGQEVRRSFASSCGSHLGITTCTAPLR</sequence>
<dbReference type="RefSeq" id="WP_145716785.1">
    <property type="nucleotide sequence ID" value="NZ_BSPF01000075.1"/>
</dbReference>
<accession>A0A562P2Z3</accession>
<evidence type="ECO:0000313" key="1">
    <source>
        <dbReference type="EMBL" id="TWI38815.1"/>
    </source>
</evidence>
<organism evidence="1 2">
    <name type="scientific">Mesorhizobium tianshanense</name>
    <dbReference type="NCBI Taxonomy" id="39844"/>
    <lineage>
        <taxon>Bacteria</taxon>
        <taxon>Pseudomonadati</taxon>
        <taxon>Pseudomonadota</taxon>
        <taxon>Alphaproteobacteria</taxon>
        <taxon>Hyphomicrobiales</taxon>
        <taxon>Phyllobacteriaceae</taxon>
        <taxon>Mesorhizobium</taxon>
    </lineage>
</organism>
<dbReference type="Proteomes" id="UP000317122">
    <property type="component" value="Unassembled WGS sequence"/>
</dbReference>
<name>A0A562P2Z3_9HYPH</name>
<comment type="caution">
    <text evidence="1">The sequence shown here is derived from an EMBL/GenBank/DDBJ whole genome shotgun (WGS) entry which is preliminary data.</text>
</comment>
<dbReference type="EMBL" id="VLKT01000011">
    <property type="protein sequence ID" value="TWI38815.1"/>
    <property type="molecule type" value="Genomic_DNA"/>
</dbReference>
<dbReference type="AlphaFoldDB" id="A0A562P2Z3"/>
<gene>
    <name evidence="1" type="ORF">IQ26_02238</name>
</gene>
<reference evidence="1 2" key="1">
    <citation type="journal article" date="2015" name="Stand. Genomic Sci.">
        <title>Genomic Encyclopedia of Bacterial and Archaeal Type Strains, Phase III: the genomes of soil and plant-associated and newly described type strains.</title>
        <authorList>
            <person name="Whitman W.B."/>
            <person name="Woyke T."/>
            <person name="Klenk H.P."/>
            <person name="Zhou Y."/>
            <person name="Lilburn T.G."/>
            <person name="Beck B.J."/>
            <person name="De Vos P."/>
            <person name="Vandamme P."/>
            <person name="Eisen J.A."/>
            <person name="Garrity G."/>
            <person name="Hugenholtz P."/>
            <person name="Kyrpides N.C."/>
        </authorList>
    </citation>
    <scope>NUCLEOTIDE SEQUENCE [LARGE SCALE GENOMIC DNA]</scope>
    <source>
        <strain evidence="1 2">CGMCC 1.2546</strain>
    </source>
</reference>
<keyword evidence="2" id="KW-1185">Reference proteome</keyword>
<proteinExistence type="predicted"/>
<protein>
    <submittedName>
        <fullName evidence="1">Uncharacterized protein</fullName>
    </submittedName>
</protein>
<dbReference type="OrthoDB" id="9813122at2"/>